<protein>
    <submittedName>
        <fullName evidence="1">Uncharacterized protein</fullName>
    </submittedName>
</protein>
<proteinExistence type="predicted"/>
<accession>A0A9P6GJN0</accession>
<sequence length="216" mass="23358">MPVSELVLGTLRPDVAQEGLFHIRKNQPGILSSVEGTLSNNVSHVLKHNGNDISSEYKPILALEWNRVESFHSFYPASAAFQSFVGVFGPYARGKAQPMLFEPSPGSSLFSDLVAQGAALLFVASAAAGKKDHVSATWQELLQAAKKDDELVGQWEGWGVEGDEGTWAGIMSWENVETLQRSLADTSVVEGVQKLNALVELDEYLISFTSTTCTAA</sequence>
<comment type="caution">
    <text evidence="1">The sequence shown here is derived from an EMBL/GenBank/DDBJ whole genome shotgun (WGS) entry which is preliminary data.</text>
</comment>
<gene>
    <name evidence="1" type="ORF">PMIN01_04645</name>
</gene>
<dbReference type="EMBL" id="WJXW01000004">
    <property type="protein sequence ID" value="KAF9736866.1"/>
    <property type="molecule type" value="Genomic_DNA"/>
</dbReference>
<reference evidence="1" key="1">
    <citation type="journal article" date="2020" name="Mol. Plant Microbe Interact.">
        <title>Genome Sequence of the Biocontrol Agent Coniothyrium minitans strain Conio (IMI 134523).</title>
        <authorList>
            <person name="Patel D."/>
            <person name="Shittu T.A."/>
            <person name="Baroncelli R."/>
            <person name="Muthumeenakshi S."/>
            <person name="Osborne T.H."/>
            <person name="Janganan T.K."/>
            <person name="Sreenivasaprasad S."/>
        </authorList>
    </citation>
    <scope>NUCLEOTIDE SEQUENCE</scope>
    <source>
        <strain evidence="1">Conio</strain>
    </source>
</reference>
<keyword evidence="2" id="KW-1185">Reference proteome</keyword>
<evidence type="ECO:0000313" key="2">
    <source>
        <dbReference type="Proteomes" id="UP000756921"/>
    </source>
</evidence>
<organism evidence="1 2">
    <name type="scientific">Paraphaeosphaeria minitans</name>
    <dbReference type="NCBI Taxonomy" id="565426"/>
    <lineage>
        <taxon>Eukaryota</taxon>
        <taxon>Fungi</taxon>
        <taxon>Dikarya</taxon>
        <taxon>Ascomycota</taxon>
        <taxon>Pezizomycotina</taxon>
        <taxon>Dothideomycetes</taxon>
        <taxon>Pleosporomycetidae</taxon>
        <taxon>Pleosporales</taxon>
        <taxon>Massarineae</taxon>
        <taxon>Didymosphaeriaceae</taxon>
        <taxon>Paraphaeosphaeria</taxon>
    </lineage>
</organism>
<name>A0A9P6GJN0_9PLEO</name>
<dbReference type="OrthoDB" id="4425169at2759"/>
<evidence type="ECO:0000313" key="1">
    <source>
        <dbReference type="EMBL" id="KAF9736866.1"/>
    </source>
</evidence>
<dbReference type="Proteomes" id="UP000756921">
    <property type="component" value="Unassembled WGS sequence"/>
</dbReference>
<dbReference type="AlphaFoldDB" id="A0A9P6GJN0"/>